<feature type="region of interest" description="Disordered" evidence="5">
    <location>
        <begin position="1099"/>
        <end position="1127"/>
    </location>
</feature>
<feature type="region of interest" description="Disordered" evidence="5">
    <location>
        <begin position="445"/>
        <end position="482"/>
    </location>
</feature>
<name>A0ABD3NKA8_9STRA</name>
<feature type="region of interest" description="Disordered" evidence="5">
    <location>
        <begin position="302"/>
        <end position="325"/>
    </location>
</feature>
<dbReference type="PANTHER" id="PTHR17920:SF3">
    <property type="entry name" value="TRANSMEMBRANE AND COILED-COIL DOMAIN-CONTAINING PROTEIN 4"/>
    <property type="match status" value="1"/>
</dbReference>
<dbReference type="Pfam" id="PF05277">
    <property type="entry name" value="DUF726"/>
    <property type="match status" value="2"/>
</dbReference>
<dbReference type="InterPro" id="IPR007941">
    <property type="entry name" value="DUF726"/>
</dbReference>
<evidence type="ECO:0000256" key="4">
    <source>
        <dbReference type="ARBA" id="ARBA00023136"/>
    </source>
</evidence>
<protein>
    <submittedName>
        <fullName evidence="7">Uncharacterized protein</fullName>
    </submittedName>
</protein>
<feature type="compositionally biased region" description="Basic and acidic residues" evidence="5">
    <location>
        <begin position="922"/>
        <end position="933"/>
    </location>
</feature>
<feature type="compositionally biased region" description="Polar residues" evidence="5">
    <location>
        <begin position="234"/>
        <end position="255"/>
    </location>
</feature>
<evidence type="ECO:0000256" key="6">
    <source>
        <dbReference type="SAM" id="Phobius"/>
    </source>
</evidence>
<evidence type="ECO:0000313" key="8">
    <source>
        <dbReference type="Proteomes" id="UP001516023"/>
    </source>
</evidence>
<keyword evidence="4 6" id="KW-0472">Membrane</keyword>
<keyword evidence="2 6" id="KW-0812">Transmembrane</keyword>
<reference evidence="7 8" key="1">
    <citation type="journal article" date="2020" name="G3 (Bethesda)">
        <title>Improved Reference Genome for Cyclotella cryptica CCMP332, a Model for Cell Wall Morphogenesis, Salinity Adaptation, and Lipid Production in Diatoms (Bacillariophyta).</title>
        <authorList>
            <person name="Roberts W.R."/>
            <person name="Downey K.M."/>
            <person name="Ruck E.C."/>
            <person name="Traller J.C."/>
            <person name="Alverson A.J."/>
        </authorList>
    </citation>
    <scope>NUCLEOTIDE SEQUENCE [LARGE SCALE GENOMIC DNA]</scope>
    <source>
        <strain evidence="7 8">CCMP332</strain>
    </source>
</reference>
<dbReference type="EMBL" id="JABMIG020000497">
    <property type="protein sequence ID" value="KAL3776326.1"/>
    <property type="molecule type" value="Genomic_DNA"/>
</dbReference>
<organism evidence="7 8">
    <name type="scientific">Cyclotella cryptica</name>
    <dbReference type="NCBI Taxonomy" id="29204"/>
    <lineage>
        <taxon>Eukaryota</taxon>
        <taxon>Sar</taxon>
        <taxon>Stramenopiles</taxon>
        <taxon>Ochrophyta</taxon>
        <taxon>Bacillariophyta</taxon>
        <taxon>Coscinodiscophyceae</taxon>
        <taxon>Thalassiosirophycidae</taxon>
        <taxon>Stephanodiscales</taxon>
        <taxon>Stephanodiscaceae</taxon>
        <taxon>Cyclotella</taxon>
    </lineage>
</organism>
<feature type="region of interest" description="Disordered" evidence="5">
    <location>
        <begin position="371"/>
        <end position="407"/>
    </location>
</feature>
<accession>A0ABD3NKA8</accession>
<keyword evidence="8" id="KW-1185">Reference proteome</keyword>
<evidence type="ECO:0000256" key="1">
    <source>
        <dbReference type="ARBA" id="ARBA00004141"/>
    </source>
</evidence>
<feature type="compositionally biased region" description="Polar residues" evidence="5">
    <location>
        <begin position="463"/>
        <end position="479"/>
    </location>
</feature>
<feature type="region of interest" description="Disordered" evidence="5">
    <location>
        <begin position="234"/>
        <end position="257"/>
    </location>
</feature>
<evidence type="ECO:0000313" key="7">
    <source>
        <dbReference type="EMBL" id="KAL3776326.1"/>
    </source>
</evidence>
<sequence>MKFWKKSATSSSNRVPKSNNRGPGSIKYNDEYEVFSKQQKRTQKFSTTTFPTRYQRMQLLNSIIHNADAVQNQFLPPKSEGSSAAEISSGSKIMSRSNSAAAAMNQMNDKAYQRWHQVLQEGLVPMAVRGLGLLEKMEGSGECKWNDEEEEYFATLQGMDEDIQVMAVLARAASLHVRHPNSGDAHYINDSLDQSKYYTSSIEPLGQDGMEQINAMMKCTALLMFHIVMMASTPYSDQSTPRSDESTPNFDSDASNIDADINKTTSAAGYDGRVRHVLKMSCVDVLTSAILKSVESYDESQCSGEFQNEDSARDQQSESKLSNVDEGTVWNVPNIKKFVDEHNIGNDAIFGTFWNKKSFEIGGLIGKKQVSKNELQQQDPQEKGSQSGRTNTVSREEENHDVYPSVDEMHSDLLLTSDQESAEHIQNNEVKDDVKVKNQDQHIHDNIPQQQEVEHTAQDGRANEQSNDSEVLKHQSNQKLYPENERELEHEIQLHQEEKTAHLAKRQLNAKFLATRKFELIERIVAIDVVRFLMAEERVRKLREKESKEQKSKFMNVVDLLKKANEEENDNQIDDAVNSDNSAKTANENDLNQDDQIGAAIPSETTSEYWTSHRKKQVLRSLKIAGVGLTLGTVFAVTGGLAAPALAAGLGGLATLTGAGTASSTAILAVLATFKAGAALFGVGGGGIAAYKMKKRTDGLSEFSIRRENIEQYMYQGASEEKMKKGIEAMLPRLHTTAAVSGWLRENDIDDFQLCWGISPNCRDEKSKDDAYRICQLKRFYSVYNPPLVQYCEDFMWHLQRKQKKEFSWEKIWNQLERKYGANPDHILPIEKPFKDEILLSVEERQMIDGVLNRAKVVVEKQRGFLASNDDFNENDDVIEFLGKVSPSKNNARPTIDDDLEASLVEKMEDRMMNEDLTASDQNKDKNEDDCTTEKSSTFINREGGANDNTNNSLGRNESSTDHNDTTNSMTSTTSNAENPQFTDNEALDDNQGDERCPVVWDWTRLYGSDLHTVTWESSMLSSLCHIVENMAMEVSSQATKVALQYSVIGAIISAIALPSALLTASKLIDDPYQIVVIRADEAGKELAKCLLQSDERRPAGNLGRREKSRKDWHFSSQSPKSTEKYQYDREPASLIADVIFIGLPRVIDKTVLTSCRRVTGGRLINCYAKNDWLLSLMFVARGGTPCGTKPILDVPGVENYDVTSLVESHTKYGDAIPNILKVIRFGEP</sequence>
<evidence type="ECO:0000256" key="3">
    <source>
        <dbReference type="ARBA" id="ARBA00022989"/>
    </source>
</evidence>
<keyword evidence="3 6" id="KW-1133">Transmembrane helix</keyword>
<feature type="region of interest" description="Disordered" evidence="5">
    <location>
        <begin position="568"/>
        <end position="598"/>
    </location>
</feature>
<feature type="compositionally biased region" description="Basic and acidic residues" evidence="5">
    <location>
        <begin position="394"/>
        <end position="407"/>
    </location>
</feature>
<dbReference type="AlphaFoldDB" id="A0ABD3NKA8"/>
<feature type="compositionally biased region" description="Low complexity" evidence="5">
    <location>
        <begin position="966"/>
        <end position="979"/>
    </location>
</feature>
<feature type="compositionally biased region" description="Polar residues" evidence="5">
    <location>
        <begin position="578"/>
        <end position="590"/>
    </location>
</feature>
<comment type="caution">
    <text evidence="7">The sequence shown here is derived from an EMBL/GenBank/DDBJ whole genome shotgun (WGS) entry which is preliminary data.</text>
</comment>
<feature type="compositionally biased region" description="Polar residues" evidence="5">
    <location>
        <begin position="947"/>
        <end position="956"/>
    </location>
</feature>
<feature type="compositionally biased region" description="Polar residues" evidence="5">
    <location>
        <begin position="7"/>
        <end position="22"/>
    </location>
</feature>
<feature type="compositionally biased region" description="Basic and acidic residues" evidence="5">
    <location>
        <begin position="452"/>
        <end position="462"/>
    </location>
</feature>
<feature type="transmembrane region" description="Helical" evidence="6">
    <location>
        <begin position="666"/>
        <end position="691"/>
    </location>
</feature>
<feature type="region of interest" description="Disordered" evidence="5">
    <location>
        <begin position="1"/>
        <end position="28"/>
    </location>
</feature>
<dbReference type="PANTHER" id="PTHR17920">
    <property type="entry name" value="TRANSMEMBRANE AND COILED-COIL DOMAIN-CONTAINING PROTEIN 4 TMCO4"/>
    <property type="match status" value="1"/>
</dbReference>
<feature type="compositionally biased region" description="Polar residues" evidence="5">
    <location>
        <begin position="372"/>
        <end position="393"/>
    </location>
</feature>
<feature type="compositionally biased region" description="Basic and acidic residues" evidence="5">
    <location>
        <begin position="1099"/>
        <end position="1114"/>
    </location>
</feature>
<dbReference type="Proteomes" id="UP001516023">
    <property type="component" value="Unassembled WGS sequence"/>
</dbReference>
<feature type="transmembrane region" description="Helical" evidence="6">
    <location>
        <begin position="624"/>
        <end position="646"/>
    </location>
</feature>
<proteinExistence type="predicted"/>
<dbReference type="GO" id="GO:0016020">
    <property type="term" value="C:membrane"/>
    <property type="evidence" value="ECO:0007669"/>
    <property type="project" value="UniProtKB-SubCell"/>
</dbReference>
<gene>
    <name evidence="7" type="ORF">HJC23_007487</name>
</gene>
<feature type="region of interest" description="Disordered" evidence="5">
    <location>
        <begin position="914"/>
        <end position="994"/>
    </location>
</feature>
<comment type="subcellular location">
    <subcellularLocation>
        <location evidence="1">Membrane</location>
        <topology evidence="1">Multi-pass membrane protein</topology>
    </subcellularLocation>
</comment>
<evidence type="ECO:0000256" key="5">
    <source>
        <dbReference type="SAM" id="MobiDB-lite"/>
    </source>
</evidence>
<evidence type="ECO:0000256" key="2">
    <source>
        <dbReference type="ARBA" id="ARBA00022692"/>
    </source>
</evidence>